<keyword evidence="1" id="KW-0808">Transferase</keyword>
<dbReference type="EMBL" id="GGEC01019909">
    <property type="protein sequence ID" value="MBX00393.1"/>
    <property type="molecule type" value="Transcribed_RNA"/>
</dbReference>
<name>A0A2P2K3X2_RHIMU</name>
<reference evidence="1" key="1">
    <citation type="submission" date="2018-02" db="EMBL/GenBank/DDBJ databases">
        <title>Rhizophora mucronata_Transcriptome.</title>
        <authorList>
            <person name="Meera S.P."/>
            <person name="Sreeshan A."/>
            <person name="Augustine A."/>
        </authorList>
    </citation>
    <scope>NUCLEOTIDE SEQUENCE</scope>
    <source>
        <tissue evidence="1">Leaf</tissue>
    </source>
</reference>
<evidence type="ECO:0000313" key="1">
    <source>
        <dbReference type="EMBL" id="MBX00393.1"/>
    </source>
</evidence>
<dbReference type="AlphaFoldDB" id="A0A2P2K3X2"/>
<proteinExistence type="predicted"/>
<sequence length="159" mass="17865">MIYQALNFTLSGFLCVQADLLQSNNFFCVLIPSFIHIAVRTLTYPYSEDVSTFWKPPICQLLFTKLNSLWLHLISPLTATTSLSQYPSLRCFLSLALPPLSPLPANNFFSCAAGSRARRHKPARVPLPCGPPVFRRKLPLGKYPLSIFIFSRLLDSESS</sequence>
<protein>
    <submittedName>
        <fullName evidence="1">Putative serine/threonine-protein kinase At1g54610</fullName>
    </submittedName>
</protein>
<accession>A0A2P2K3X2</accession>
<organism evidence="1">
    <name type="scientific">Rhizophora mucronata</name>
    <name type="common">Asiatic mangrove</name>
    <dbReference type="NCBI Taxonomy" id="61149"/>
    <lineage>
        <taxon>Eukaryota</taxon>
        <taxon>Viridiplantae</taxon>
        <taxon>Streptophyta</taxon>
        <taxon>Embryophyta</taxon>
        <taxon>Tracheophyta</taxon>
        <taxon>Spermatophyta</taxon>
        <taxon>Magnoliopsida</taxon>
        <taxon>eudicotyledons</taxon>
        <taxon>Gunneridae</taxon>
        <taxon>Pentapetalae</taxon>
        <taxon>rosids</taxon>
        <taxon>fabids</taxon>
        <taxon>Malpighiales</taxon>
        <taxon>Rhizophoraceae</taxon>
        <taxon>Rhizophora</taxon>
    </lineage>
</organism>
<keyword evidence="1" id="KW-0418">Kinase</keyword>
<dbReference type="GO" id="GO:0016301">
    <property type="term" value="F:kinase activity"/>
    <property type="evidence" value="ECO:0007669"/>
    <property type="project" value="UniProtKB-KW"/>
</dbReference>